<dbReference type="AlphaFoldDB" id="A0A212JMN1"/>
<dbReference type="EMBL" id="FLUM01000002">
    <property type="protein sequence ID" value="SBW00670.1"/>
    <property type="molecule type" value="Genomic_DNA"/>
</dbReference>
<protein>
    <submittedName>
        <fullName evidence="1">Uncharacterized protein</fullName>
    </submittedName>
</protein>
<sequence>MTEELFLFLKQDPVRKKVTTLTQIIGVVITTDIDTFLTDSIYNKVAPVGLPYFLYSDRFFFEEKSVFSSASTFYIS</sequence>
<name>A0A212JMN1_9BACT</name>
<proteinExistence type="predicted"/>
<organism evidence="1">
    <name type="scientific">uncultured Dysgonomonas sp</name>
    <dbReference type="NCBI Taxonomy" id="206096"/>
    <lineage>
        <taxon>Bacteria</taxon>
        <taxon>Pseudomonadati</taxon>
        <taxon>Bacteroidota</taxon>
        <taxon>Bacteroidia</taxon>
        <taxon>Bacteroidales</taxon>
        <taxon>Dysgonomonadaceae</taxon>
        <taxon>Dysgonomonas</taxon>
        <taxon>environmental samples</taxon>
    </lineage>
</organism>
<gene>
    <name evidence="1" type="ORF">KL86DYS1_20255</name>
</gene>
<reference evidence="1" key="1">
    <citation type="submission" date="2016-04" db="EMBL/GenBank/DDBJ databases">
        <authorList>
            <person name="Evans L.H."/>
            <person name="Alamgir A."/>
            <person name="Owens N."/>
            <person name="Weber N.D."/>
            <person name="Virtaneva K."/>
            <person name="Barbian K."/>
            <person name="Babar A."/>
            <person name="Rosenke K."/>
        </authorList>
    </citation>
    <scope>NUCLEOTIDE SEQUENCE</scope>
    <source>
        <strain evidence="1">86-1</strain>
    </source>
</reference>
<evidence type="ECO:0000313" key="1">
    <source>
        <dbReference type="EMBL" id="SBW00670.1"/>
    </source>
</evidence>
<accession>A0A212JMN1</accession>